<dbReference type="PANTHER" id="PTHR30417">
    <property type="entry name" value="N-ACETYLMURAMOYL-L-ALANINE AMIDASE AMID"/>
    <property type="match status" value="1"/>
</dbReference>
<dbReference type="HOGENOM" id="CLU_049290_1_0_4"/>
<dbReference type="CDD" id="cd06583">
    <property type="entry name" value="PGRP"/>
    <property type="match status" value="1"/>
</dbReference>
<dbReference type="SUPFAM" id="SSF55846">
    <property type="entry name" value="N-acetylmuramoyl-L-alanine amidase-like"/>
    <property type="match status" value="1"/>
</dbReference>
<feature type="domain" description="N-acetylmuramoyl-L-alanine amidase" evidence="13">
    <location>
        <begin position="17"/>
        <end position="165"/>
    </location>
</feature>
<dbReference type="EC" id="3.5.1.28" evidence="5"/>
<evidence type="ECO:0000256" key="10">
    <source>
        <dbReference type="ARBA" id="ARBA00023316"/>
    </source>
</evidence>
<keyword evidence="15" id="KW-1185">Reference proteome</keyword>
<evidence type="ECO:0000256" key="1">
    <source>
        <dbReference type="ARBA" id="ARBA00001561"/>
    </source>
</evidence>
<dbReference type="eggNOG" id="COG3023">
    <property type="taxonomic scope" value="Bacteria"/>
</dbReference>
<dbReference type="GO" id="GO:0009253">
    <property type="term" value="P:peptidoglycan catabolic process"/>
    <property type="evidence" value="ECO:0007669"/>
    <property type="project" value="InterPro"/>
</dbReference>
<comment type="cofactor">
    <cofactor evidence="2">
        <name>Zn(2+)</name>
        <dbReference type="ChEBI" id="CHEBI:29105"/>
    </cofactor>
</comment>
<evidence type="ECO:0000256" key="11">
    <source>
        <dbReference type="ARBA" id="ARBA00039257"/>
    </source>
</evidence>
<gene>
    <name evidence="14" type="ORF">HMPREF9021_01830</name>
</gene>
<protein>
    <recommendedName>
        <fullName evidence="11">1,6-anhydro-N-acetylmuramyl-L-alanine amidase AmpD</fullName>
        <ecNumber evidence="5">3.5.1.28</ecNumber>
    </recommendedName>
    <alternativeName>
        <fullName evidence="12">N-acetylmuramoyl-L-alanine amidase</fullName>
    </alternativeName>
</protein>
<dbReference type="PANTHER" id="PTHR30417:SF4">
    <property type="entry name" value="1,6-ANHYDRO-N-ACETYLMURAMYL-L-ALANINE AMIDASE AMPD"/>
    <property type="match status" value="1"/>
</dbReference>
<dbReference type="NCBIfam" id="NF008758">
    <property type="entry name" value="PRK11789.1"/>
    <property type="match status" value="1"/>
</dbReference>
<dbReference type="InterPro" id="IPR051206">
    <property type="entry name" value="NAMLAA_amidase_2"/>
</dbReference>
<dbReference type="KEGG" id="smur:BWP33_11965"/>
<accession>V9HL94</accession>
<evidence type="ECO:0000256" key="7">
    <source>
        <dbReference type="ARBA" id="ARBA00022723"/>
    </source>
</evidence>
<name>V9HL94_9NEIS</name>
<evidence type="ECO:0000313" key="15">
    <source>
        <dbReference type="Proteomes" id="UP000017813"/>
    </source>
</evidence>
<organism evidence="14 15">
    <name type="scientific">Simonsiella muelleri ATCC 29453</name>
    <dbReference type="NCBI Taxonomy" id="641147"/>
    <lineage>
        <taxon>Bacteria</taxon>
        <taxon>Pseudomonadati</taxon>
        <taxon>Pseudomonadota</taxon>
        <taxon>Betaproteobacteria</taxon>
        <taxon>Neisseriales</taxon>
        <taxon>Neisseriaceae</taxon>
        <taxon>Simonsiella</taxon>
    </lineage>
</organism>
<comment type="caution">
    <text evidence="14">The sequence shown here is derived from an EMBL/GenBank/DDBJ whole genome shotgun (WGS) entry which is preliminary data.</text>
</comment>
<reference evidence="14 15" key="1">
    <citation type="submission" date="2010-03" db="EMBL/GenBank/DDBJ databases">
        <authorList>
            <consortium name="The Broad Institute Genome Sequencing Platform"/>
            <person name="Ward D."/>
            <person name="Earl A."/>
            <person name="Feldgarden M."/>
            <person name="Gevers D."/>
            <person name="Young S."/>
            <person name="Zeng Q."/>
            <person name="Koehrsen M."/>
            <person name="Alvarado L."/>
            <person name="Berlin A.M."/>
            <person name="Borenstein D."/>
            <person name="Chapman S.B."/>
            <person name="Chen Z."/>
            <person name="Engels R."/>
            <person name="Freedman E."/>
            <person name="Gellesch M."/>
            <person name="Goldberg J."/>
            <person name="Griggs A."/>
            <person name="Gujja S."/>
            <person name="Heilman E.R."/>
            <person name="Heiman D.I."/>
            <person name="Hepburn T.A."/>
            <person name="Howarth C."/>
            <person name="Jen D."/>
            <person name="Larson L."/>
            <person name="Mehta T."/>
            <person name="Park D."/>
            <person name="Pearson M."/>
            <person name="Richards J."/>
            <person name="Roberts A."/>
            <person name="Saif S."/>
            <person name="Shea T.D."/>
            <person name="Shenoy N."/>
            <person name="Sisk P."/>
            <person name="Stolte C."/>
            <person name="Sykes S.N."/>
            <person name="Walk T."/>
            <person name="White J."/>
            <person name="Yandava C."/>
            <person name="Izard J."/>
            <person name="Baranova O.V."/>
            <person name="Blanton J.M."/>
            <person name="Tanner A.C."/>
            <person name="Dewhirst F."/>
            <person name="Haas B."/>
            <person name="Nusbaum C."/>
            <person name="Birren B."/>
        </authorList>
    </citation>
    <scope>NUCLEOTIDE SEQUENCE [LARGE SCALE GENOMIC DNA]</scope>
    <source>
        <strain evidence="14 15">ATCC 29453</strain>
    </source>
</reference>
<dbReference type="Gene3D" id="3.40.80.10">
    <property type="entry name" value="Peptidoglycan recognition protein-like"/>
    <property type="match status" value="1"/>
</dbReference>
<sequence length="190" mass="22015">MNTWLHGRWQHATQKYSPNYESRLNKNDISLIVLHNISLAPFEYGSDAVECLFTNTIDANANPFFTQLVDFRVSSHFFIRRTGEIQQYVSCDDMAYHAGVSQFHGREKCNHYAIGIELEGCDFEPFESAQYDALLVLLDELCQHYPINAITGHQHIAPHRKTDPGHFFDWQKLQEHHLPIDWNVNAIQLA</sequence>
<dbReference type="SMART" id="SM00644">
    <property type="entry name" value="Ami_2"/>
    <property type="match status" value="1"/>
</dbReference>
<evidence type="ECO:0000256" key="8">
    <source>
        <dbReference type="ARBA" id="ARBA00022801"/>
    </source>
</evidence>
<dbReference type="InterPro" id="IPR002502">
    <property type="entry name" value="Amidase_domain"/>
</dbReference>
<dbReference type="Proteomes" id="UP000017813">
    <property type="component" value="Unassembled WGS sequence"/>
</dbReference>
<proteinExistence type="inferred from homology"/>
<dbReference type="InterPro" id="IPR036505">
    <property type="entry name" value="Amidase/PGRP_sf"/>
</dbReference>
<dbReference type="RefSeq" id="WP_002642762.1">
    <property type="nucleotide sequence ID" value="NZ_CP019448.1"/>
</dbReference>
<evidence type="ECO:0000313" key="14">
    <source>
        <dbReference type="EMBL" id="EFG30333.1"/>
    </source>
</evidence>
<evidence type="ECO:0000256" key="5">
    <source>
        <dbReference type="ARBA" id="ARBA00011901"/>
    </source>
</evidence>
<dbReference type="GO" id="GO:0009254">
    <property type="term" value="P:peptidoglycan turnover"/>
    <property type="evidence" value="ECO:0007669"/>
    <property type="project" value="TreeGrafter"/>
</dbReference>
<evidence type="ECO:0000256" key="12">
    <source>
        <dbReference type="ARBA" id="ARBA00042615"/>
    </source>
</evidence>
<dbReference type="OrthoDB" id="9794842at2"/>
<keyword evidence="7" id="KW-0479">Metal-binding</keyword>
<dbReference type="Pfam" id="PF01510">
    <property type="entry name" value="Amidase_2"/>
    <property type="match status" value="1"/>
</dbReference>
<keyword evidence="10" id="KW-0961">Cell wall biogenesis/degradation</keyword>
<evidence type="ECO:0000259" key="13">
    <source>
        <dbReference type="SMART" id="SM00644"/>
    </source>
</evidence>
<comment type="catalytic activity">
    <reaction evidence="1">
        <text>Hydrolyzes the link between N-acetylmuramoyl residues and L-amino acid residues in certain cell-wall glycopeptides.</text>
        <dbReference type="EC" id="3.5.1.28"/>
    </reaction>
</comment>
<evidence type="ECO:0000256" key="9">
    <source>
        <dbReference type="ARBA" id="ARBA00022833"/>
    </source>
</evidence>
<dbReference type="GO" id="GO:0071555">
    <property type="term" value="P:cell wall organization"/>
    <property type="evidence" value="ECO:0007669"/>
    <property type="project" value="UniProtKB-KW"/>
</dbReference>
<dbReference type="AlphaFoldDB" id="V9HL94"/>
<reference evidence="14 15" key="2">
    <citation type="submission" date="2011-10" db="EMBL/GenBank/DDBJ databases">
        <title>The Genome Sequence of Simonsiella muelleri ATCC 29453.</title>
        <authorList>
            <consortium name="The Broad Institute Genome Sequencing Platform"/>
            <consortium name="The Broad Institute Genome Sequencing Center for Infectious Disease"/>
            <person name="Earl A."/>
            <person name="Ward D."/>
            <person name="Feldgarden M."/>
            <person name="Gevers D."/>
            <person name="Izard J."/>
            <person name="Baranova O.V."/>
            <person name="Blanton J.M."/>
            <person name="Tanner A.C."/>
            <person name="Dewhirst F."/>
            <person name="Young S.K."/>
            <person name="Zeng Q."/>
            <person name="Gargeya S."/>
            <person name="Fitzgerald M."/>
            <person name="Haas B."/>
            <person name="Abouelleil A."/>
            <person name="Alvarado L."/>
            <person name="Arachchi H.M."/>
            <person name="Berlin A."/>
            <person name="Brown A."/>
            <person name="Chapman S.B."/>
            <person name="Chen Z."/>
            <person name="Dunbar C."/>
            <person name="Freedman E."/>
            <person name="Gearin G."/>
            <person name="Goldberg J."/>
            <person name="Griggs A."/>
            <person name="Gujja S."/>
            <person name="Heiman D."/>
            <person name="Howarth C."/>
            <person name="Larson L."/>
            <person name="Lui A."/>
            <person name="MacDonald P.J.P."/>
            <person name="Montmayeur A."/>
            <person name="Murphy C."/>
            <person name="Neiman D."/>
            <person name="Pearson M."/>
            <person name="Priest M."/>
            <person name="Roberts A."/>
            <person name="Saif S."/>
            <person name="Shea T."/>
            <person name="Shenoy N."/>
            <person name="Sisk P."/>
            <person name="Stolte C."/>
            <person name="Sykes S."/>
            <person name="Wortman J."/>
            <person name="Nusbaum C."/>
            <person name="Birren B."/>
        </authorList>
    </citation>
    <scope>NUCLEOTIDE SEQUENCE [LARGE SCALE GENOMIC DNA]</scope>
    <source>
        <strain evidence="14 15">ATCC 29453</strain>
    </source>
</reference>
<evidence type="ECO:0000256" key="4">
    <source>
        <dbReference type="ARBA" id="ARBA00007553"/>
    </source>
</evidence>
<evidence type="ECO:0000256" key="6">
    <source>
        <dbReference type="ARBA" id="ARBA00022490"/>
    </source>
</evidence>
<dbReference type="GO" id="GO:0005737">
    <property type="term" value="C:cytoplasm"/>
    <property type="evidence" value="ECO:0007669"/>
    <property type="project" value="UniProtKB-SubCell"/>
</dbReference>
<dbReference type="GO" id="GO:0008745">
    <property type="term" value="F:N-acetylmuramoyl-L-alanine amidase activity"/>
    <property type="evidence" value="ECO:0007669"/>
    <property type="project" value="UniProtKB-EC"/>
</dbReference>
<comment type="similarity">
    <text evidence="4">Belongs to the N-acetylmuramoyl-L-alanine amidase 2 family.</text>
</comment>
<dbReference type="EMBL" id="ADCY02000052">
    <property type="protein sequence ID" value="EFG30333.1"/>
    <property type="molecule type" value="Genomic_DNA"/>
</dbReference>
<keyword evidence="9" id="KW-0862">Zinc</keyword>
<dbReference type="STRING" id="641147.HMPREF9021_01830"/>
<evidence type="ECO:0000256" key="3">
    <source>
        <dbReference type="ARBA" id="ARBA00004496"/>
    </source>
</evidence>
<comment type="subcellular location">
    <subcellularLocation>
        <location evidence="3">Cytoplasm</location>
    </subcellularLocation>
</comment>
<dbReference type="GO" id="GO:0046872">
    <property type="term" value="F:metal ion binding"/>
    <property type="evidence" value="ECO:0007669"/>
    <property type="project" value="UniProtKB-KW"/>
</dbReference>
<keyword evidence="6" id="KW-0963">Cytoplasm</keyword>
<evidence type="ECO:0000256" key="2">
    <source>
        <dbReference type="ARBA" id="ARBA00001947"/>
    </source>
</evidence>
<keyword evidence="8" id="KW-0378">Hydrolase</keyword>